<sequence length="66" mass="7250">MARKNVEATRWMLAIATGSSGLIPLRRSCVSIFLMFNFCDSSACSNLALNNAFLLVSVLKGMRFFG</sequence>
<accession>A0A0A9GI29</accession>
<dbReference type="AlphaFoldDB" id="A0A0A9GI29"/>
<protein>
    <submittedName>
        <fullName evidence="1">Uncharacterized protein</fullName>
    </submittedName>
</protein>
<reference evidence="1" key="2">
    <citation type="journal article" date="2015" name="Data Brief">
        <title>Shoot transcriptome of the giant reed, Arundo donax.</title>
        <authorList>
            <person name="Barrero R.A."/>
            <person name="Guerrero F.D."/>
            <person name="Moolhuijzen P."/>
            <person name="Goolsby J.A."/>
            <person name="Tidwell J."/>
            <person name="Bellgard S.E."/>
            <person name="Bellgard M.I."/>
        </authorList>
    </citation>
    <scope>NUCLEOTIDE SEQUENCE</scope>
    <source>
        <tissue evidence="1">Shoot tissue taken approximately 20 cm above the soil surface</tissue>
    </source>
</reference>
<reference evidence="1" key="1">
    <citation type="submission" date="2014-09" db="EMBL/GenBank/DDBJ databases">
        <authorList>
            <person name="Magalhaes I.L.F."/>
            <person name="Oliveira U."/>
            <person name="Santos F.R."/>
            <person name="Vidigal T.H.D.A."/>
            <person name="Brescovit A.D."/>
            <person name="Santos A.J."/>
        </authorList>
    </citation>
    <scope>NUCLEOTIDE SEQUENCE</scope>
    <source>
        <tissue evidence="1">Shoot tissue taken approximately 20 cm above the soil surface</tissue>
    </source>
</reference>
<organism evidence="1">
    <name type="scientific">Arundo donax</name>
    <name type="common">Giant reed</name>
    <name type="synonym">Donax arundinaceus</name>
    <dbReference type="NCBI Taxonomy" id="35708"/>
    <lineage>
        <taxon>Eukaryota</taxon>
        <taxon>Viridiplantae</taxon>
        <taxon>Streptophyta</taxon>
        <taxon>Embryophyta</taxon>
        <taxon>Tracheophyta</taxon>
        <taxon>Spermatophyta</taxon>
        <taxon>Magnoliopsida</taxon>
        <taxon>Liliopsida</taxon>
        <taxon>Poales</taxon>
        <taxon>Poaceae</taxon>
        <taxon>PACMAD clade</taxon>
        <taxon>Arundinoideae</taxon>
        <taxon>Arundineae</taxon>
        <taxon>Arundo</taxon>
    </lineage>
</organism>
<name>A0A0A9GI29_ARUDO</name>
<dbReference type="EMBL" id="GBRH01175725">
    <property type="protein sequence ID" value="JAE22171.1"/>
    <property type="molecule type" value="Transcribed_RNA"/>
</dbReference>
<proteinExistence type="predicted"/>
<evidence type="ECO:0000313" key="1">
    <source>
        <dbReference type="EMBL" id="JAE22171.1"/>
    </source>
</evidence>